<sequence>MHNVGRRKFHEGRAKVFFESFDMGLLVQHFKDDSHVQDEPINTIDPISGKGIINNRISAFLMHHLELLGVKTHFVKSINMREQLVRKLDMLPMQIVARNIAAGDIVNRIGIKEGELLPQPLIEFYHKKNEISNHLLTEDHMLIFEWLSPWELDEIKRTTGRINDILSGIFVAFGIRLVDFGLEYGREYIDSDDVGKLIVGDEITPDTCRLWDIKTNERFDRETMELFPKEAKEIYKKLANRMGILDLSV</sequence>
<dbReference type="Gene3D" id="3.30.200.20">
    <property type="entry name" value="Phosphorylase Kinase, domain 1"/>
    <property type="match status" value="1"/>
</dbReference>
<evidence type="ECO:0000256" key="6">
    <source>
        <dbReference type="ARBA" id="ARBA00048475"/>
    </source>
</evidence>
<dbReference type="EC" id="6.3.2.6" evidence="7"/>
<accession>A0ABM9N8Y7</accession>
<reference evidence="9 10" key="1">
    <citation type="submission" date="2024-01" db="EMBL/GenBank/DDBJ databases">
        <authorList>
            <person name="Kunselman E."/>
        </authorList>
    </citation>
    <scope>NUCLEOTIDE SEQUENCE [LARGE SCALE GENOMIC DNA]</scope>
    <source>
        <strain evidence="9">2 abalone samples</strain>
    </source>
</reference>
<dbReference type="PANTHER" id="PTHR43599:SF3">
    <property type="entry name" value="SI:DKEY-6E2.2"/>
    <property type="match status" value="1"/>
</dbReference>
<dbReference type="Gene3D" id="3.30.470.20">
    <property type="entry name" value="ATP-grasp fold, B domain"/>
    <property type="match status" value="1"/>
</dbReference>
<keyword evidence="10" id="KW-1185">Reference proteome</keyword>
<organism evidence="9 10">
    <name type="scientific">Candidatus Xenohaliotis californiensis</name>
    <dbReference type="NCBI Taxonomy" id="84677"/>
    <lineage>
        <taxon>Bacteria</taxon>
        <taxon>Pseudomonadati</taxon>
        <taxon>Pseudomonadota</taxon>
        <taxon>Alphaproteobacteria</taxon>
        <taxon>Rickettsiales</taxon>
        <taxon>Anaplasmataceae</taxon>
        <taxon>Candidatus Xenohaliotis</taxon>
    </lineage>
</organism>
<evidence type="ECO:0000259" key="8">
    <source>
        <dbReference type="Pfam" id="PF01259"/>
    </source>
</evidence>
<keyword evidence="3 7" id="KW-0547">Nucleotide-binding</keyword>
<dbReference type="PANTHER" id="PTHR43599">
    <property type="entry name" value="MULTIFUNCTIONAL PROTEIN ADE2"/>
    <property type="match status" value="1"/>
</dbReference>
<evidence type="ECO:0000256" key="4">
    <source>
        <dbReference type="ARBA" id="ARBA00022755"/>
    </source>
</evidence>
<evidence type="ECO:0000256" key="2">
    <source>
        <dbReference type="ARBA" id="ARBA00022598"/>
    </source>
</evidence>
<gene>
    <name evidence="7 9" type="primary">purC</name>
    <name evidence="9" type="ORF">CAXC1_30020</name>
</gene>
<keyword evidence="2 7" id="KW-0436">Ligase</keyword>
<dbReference type="RefSeq" id="WP_338364611.1">
    <property type="nucleotide sequence ID" value="NZ_CAWVOK010000029.1"/>
</dbReference>
<proteinExistence type="inferred from homology"/>
<dbReference type="GO" id="GO:0004639">
    <property type="term" value="F:phosphoribosylaminoimidazolesuccinocarboxamide synthase activity"/>
    <property type="evidence" value="ECO:0007669"/>
    <property type="project" value="UniProtKB-EC"/>
</dbReference>
<keyword evidence="5 7" id="KW-0067">ATP-binding</keyword>
<feature type="domain" description="SAICAR synthetase/ADE2 N-terminal" evidence="8">
    <location>
        <begin position="9"/>
        <end position="239"/>
    </location>
</feature>
<dbReference type="InterPro" id="IPR050089">
    <property type="entry name" value="SAICAR_synthetase"/>
</dbReference>
<comment type="similarity">
    <text evidence="7">Belongs to the SAICAR synthetase family.</text>
</comment>
<comment type="catalytic activity">
    <reaction evidence="6 7">
        <text>5-amino-1-(5-phospho-D-ribosyl)imidazole-4-carboxylate + L-aspartate + ATP = (2S)-2-[5-amino-1-(5-phospho-beta-D-ribosyl)imidazole-4-carboxamido]succinate + ADP + phosphate + 2 H(+)</text>
        <dbReference type="Rhea" id="RHEA:22628"/>
        <dbReference type="ChEBI" id="CHEBI:15378"/>
        <dbReference type="ChEBI" id="CHEBI:29991"/>
        <dbReference type="ChEBI" id="CHEBI:30616"/>
        <dbReference type="ChEBI" id="CHEBI:43474"/>
        <dbReference type="ChEBI" id="CHEBI:58443"/>
        <dbReference type="ChEBI" id="CHEBI:77657"/>
        <dbReference type="ChEBI" id="CHEBI:456216"/>
        <dbReference type="EC" id="6.3.2.6"/>
    </reaction>
</comment>
<evidence type="ECO:0000256" key="1">
    <source>
        <dbReference type="ARBA" id="ARBA00004672"/>
    </source>
</evidence>
<dbReference type="SUPFAM" id="SSF56104">
    <property type="entry name" value="SAICAR synthase-like"/>
    <property type="match status" value="1"/>
</dbReference>
<keyword evidence="4 7" id="KW-0658">Purine biosynthesis</keyword>
<evidence type="ECO:0000256" key="7">
    <source>
        <dbReference type="HAMAP-Rule" id="MF_00137"/>
    </source>
</evidence>
<dbReference type="InterPro" id="IPR028923">
    <property type="entry name" value="SAICAR_synt/ADE2_N"/>
</dbReference>
<evidence type="ECO:0000256" key="5">
    <source>
        <dbReference type="ARBA" id="ARBA00022840"/>
    </source>
</evidence>
<comment type="caution">
    <text evidence="9">The sequence shown here is derived from an EMBL/GenBank/DDBJ whole genome shotgun (WGS) entry which is preliminary data.</text>
</comment>
<evidence type="ECO:0000313" key="10">
    <source>
        <dbReference type="Proteomes" id="UP001314181"/>
    </source>
</evidence>
<comment type="pathway">
    <text evidence="1 7">Purine metabolism; IMP biosynthesis via de novo pathway; 5-amino-1-(5-phospho-D-ribosyl)imidazole-4-carboxamide from 5-amino-1-(5-phospho-D-ribosyl)imidazole-4-carboxylate: step 1/2.</text>
</comment>
<evidence type="ECO:0000313" key="9">
    <source>
        <dbReference type="EMBL" id="CAK8163418.1"/>
    </source>
</evidence>
<protein>
    <recommendedName>
        <fullName evidence="7">Phosphoribosylaminoimidazole-succinocarboxamide synthase</fullName>
        <ecNumber evidence="7">6.3.2.6</ecNumber>
    </recommendedName>
    <alternativeName>
        <fullName evidence="7">SAICAR synthetase</fullName>
    </alternativeName>
</protein>
<dbReference type="HAMAP" id="MF_00137">
    <property type="entry name" value="SAICAR_synth"/>
    <property type="match status" value="1"/>
</dbReference>
<evidence type="ECO:0000256" key="3">
    <source>
        <dbReference type="ARBA" id="ARBA00022741"/>
    </source>
</evidence>
<dbReference type="Pfam" id="PF01259">
    <property type="entry name" value="SAICAR_synt"/>
    <property type="match status" value="1"/>
</dbReference>
<dbReference type="EMBL" id="CAWVOK010000029">
    <property type="protein sequence ID" value="CAK8163418.1"/>
    <property type="molecule type" value="Genomic_DNA"/>
</dbReference>
<dbReference type="Proteomes" id="UP001314181">
    <property type="component" value="Unassembled WGS sequence"/>
</dbReference>
<name>A0ABM9N8Y7_9RICK</name>